<dbReference type="PANTHER" id="PTHR48080">
    <property type="entry name" value="D-GALACTONATE DEHYDRATASE-RELATED"/>
    <property type="match status" value="1"/>
</dbReference>
<feature type="domain" description="Enolase C-terminal" evidence="2">
    <location>
        <begin position="4"/>
        <end position="106"/>
    </location>
</feature>
<dbReference type="SUPFAM" id="SSF51604">
    <property type="entry name" value="Enolase C-terminal domain-like"/>
    <property type="match status" value="1"/>
</dbReference>
<reference evidence="4" key="1">
    <citation type="journal article" date="2019" name="Int. J. Syst. Evol. Microbiol.">
        <title>The Global Catalogue of Microorganisms (GCM) 10K type strain sequencing project: providing services to taxonomists for standard genome sequencing and annotation.</title>
        <authorList>
            <consortium name="The Broad Institute Genomics Platform"/>
            <consortium name="The Broad Institute Genome Sequencing Center for Infectious Disease"/>
            <person name="Wu L."/>
            <person name="Ma J."/>
        </authorList>
    </citation>
    <scope>NUCLEOTIDE SEQUENCE [LARGE SCALE GENOMIC DNA]</scope>
    <source>
        <strain evidence="4">JCM 10303</strain>
    </source>
</reference>
<comment type="caution">
    <text evidence="3">The sequence shown here is derived from an EMBL/GenBank/DDBJ whole genome shotgun (WGS) entry which is preliminary data.</text>
</comment>
<dbReference type="RefSeq" id="WP_009947054.1">
    <property type="nucleotide sequence ID" value="NZ_BAAAGS010000026.1"/>
</dbReference>
<dbReference type="InterPro" id="IPR034593">
    <property type="entry name" value="DgoD-like"/>
</dbReference>
<dbReference type="Pfam" id="PF13378">
    <property type="entry name" value="MR_MLE_C"/>
    <property type="match status" value="1"/>
</dbReference>
<gene>
    <name evidence="3" type="ORF">GCM10009533_39570</name>
</gene>
<accession>A0ABP3N671</accession>
<dbReference type="PANTHER" id="PTHR48080:SF2">
    <property type="entry name" value="D-GALACTONATE DEHYDRATASE"/>
    <property type="match status" value="1"/>
</dbReference>
<dbReference type="InterPro" id="IPR029065">
    <property type="entry name" value="Enolase_C-like"/>
</dbReference>
<dbReference type="InterPro" id="IPR036849">
    <property type="entry name" value="Enolase-like_C_sf"/>
</dbReference>
<organism evidence="3 4">
    <name type="scientific">Saccharopolyspora erythraea</name>
    <name type="common">Streptomyces erythraeus</name>
    <dbReference type="NCBI Taxonomy" id="1836"/>
    <lineage>
        <taxon>Bacteria</taxon>
        <taxon>Bacillati</taxon>
        <taxon>Actinomycetota</taxon>
        <taxon>Actinomycetes</taxon>
        <taxon>Pseudonocardiales</taxon>
        <taxon>Pseudonocardiaceae</taxon>
        <taxon>Saccharopolyspora</taxon>
    </lineage>
</organism>
<keyword evidence="4" id="KW-1185">Reference proteome</keyword>
<dbReference type="Gene3D" id="3.20.20.120">
    <property type="entry name" value="Enolase-like C-terminal domain"/>
    <property type="match status" value="1"/>
</dbReference>
<dbReference type="EMBL" id="BAAAGS010000026">
    <property type="protein sequence ID" value="GAA0536421.1"/>
    <property type="molecule type" value="Genomic_DNA"/>
</dbReference>
<name>A0ABP3N671_SACER</name>
<dbReference type="Proteomes" id="UP001500729">
    <property type="component" value="Unassembled WGS sequence"/>
</dbReference>
<feature type="region of interest" description="Disordered" evidence="1">
    <location>
        <begin position="66"/>
        <end position="99"/>
    </location>
</feature>
<feature type="compositionally biased region" description="Basic and acidic residues" evidence="1">
    <location>
        <begin position="122"/>
        <end position="131"/>
    </location>
</feature>
<feature type="region of interest" description="Disordered" evidence="1">
    <location>
        <begin position="111"/>
        <end position="131"/>
    </location>
</feature>
<proteinExistence type="predicted"/>
<protein>
    <recommendedName>
        <fullName evidence="2">Enolase C-terminal domain-containing protein</fullName>
    </recommendedName>
</protein>
<evidence type="ECO:0000313" key="4">
    <source>
        <dbReference type="Proteomes" id="UP001500729"/>
    </source>
</evidence>
<sequence length="131" mass="13853">MLDKGIAVVQPDLSHAGGISEGRRIAAMAEAYDVSVAPHCPLGPIALAAGLQLGFATPNLLIEAEPGHPLQPRLGPAGPPRRPVGIPLPGRPRRAPGLGIEVDEKAVERAAEAGHRWRNPVWRHDGSPTEW</sequence>
<evidence type="ECO:0000259" key="2">
    <source>
        <dbReference type="Pfam" id="PF13378"/>
    </source>
</evidence>
<evidence type="ECO:0000256" key="1">
    <source>
        <dbReference type="SAM" id="MobiDB-lite"/>
    </source>
</evidence>
<evidence type="ECO:0000313" key="3">
    <source>
        <dbReference type="EMBL" id="GAA0536421.1"/>
    </source>
</evidence>